<dbReference type="Proteomes" id="UP000193648">
    <property type="component" value="Unassembled WGS sequence"/>
</dbReference>
<evidence type="ECO:0000313" key="3">
    <source>
        <dbReference type="Proteomes" id="UP000193648"/>
    </source>
</evidence>
<reference evidence="2 3" key="1">
    <citation type="submission" date="2016-07" db="EMBL/GenBank/DDBJ databases">
        <title>Pervasive Adenine N6-methylation of Active Genes in Fungi.</title>
        <authorList>
            <consortium name="DOE Joint Genome Institute"/>
            <person name="Mondo S.J."/>
            <person name="Dannebaum R.O."/>
            <person name="Kuo R.C."/>
            <person name="Labutti K."/>
            <person name="Haridas S."/>
            <person name="Kuo A."/>
            <person name="Salamov A."/>
            <person name="Ahrendt S.R."/>
            <person name="Lipzen A."/>
            <person name="Sullivan W."/>
            <person name="Andreopoulos W.B."/>
            <person name="Clum A."/>
            <person name="Lindquist E."/>
            <person name="Daum C."/>
            <person name="Ramamoorthy G.K."/>
            <person name="Gryganskyi A."/>
            <person name="Culley D."/>
            <person name="Magnuson J.K."/>
            <person name="James T.Y."/>
            <person name="O'Malley M.A."/>
            <person name="Stajich J.E."/>
            <person name="Spatafora J.W."/>
            <person name="Visel A."/>
            <person name="Grigoriev I.V."/>
        </authorList>
    </citation>
    <scope>NUCLEOTIDE SEQUENCE [LARGE SCALE GENOMIC DNA]</scope>
    <source>
        <strain evidence="2 3">NRRL 3116</strain>
    </source>
</reference>
<protein>
    <submittedName>
        <fullName evidence="2">Uncharacterized protein</fullName>
    </submittedName>
</protein>
<dbReference type="InParanoid" id="A0A1Y2GEG3"/>
<evidence type="ECO:0000313" key="2">
    <source>
        <dbReference type="EMBL" id="ORZ08535.1"/>
    </source>
</evidence>
<proteinExistence type="predicted"/>
<feature type="region of interest" description="Disordered" evidence="1">
    <location>
        <begin position="223"/>
        <end position="247"/>
    </location>
</feature>
<feature type="compositionally biased region" description="Acidic residues" evidence="1">
    <location>
        <begin position="43"/>
        <end position="54"/>
    </location>
</feature>
<feature type="region of interest" description="Disordered" evidence="1">
    <location>
        <begin position="42"/>
        <end position="78"/>
    </location>
</feature>
<keyword evidence="3" id="KW-1185">Reference proteome</keyword>
<dbReference type="GeneID" id="33568592"/>
<accession>A0A1Y2GEG3</accession>
<organism evidence="2 3">
    <name type="scientific">Lobosporangium transversale</name>
    <dbReference type="NCBI Taxonomy" id="64571"/>
    <lineage>
        <taxon>Eukaryota</taxon>
        <taxon>Fungi</taxon>
        <taxon>Fungi incertae sedis</taxon>
        <taxon>Mucoromycota</taxon>
        <taxon>Mortierellomycotina</taxon>
        <taxon>Mortierellomycetes</taxon>
        <taxon>Mortierellales</taxon>
        <taxon>Mortierellaceae</taxon>
        <taxon>Lobosporangium</taxon>
    </lineage>
</organism>
<feature type="compositionally biased region" description="Acidic residues" evidence="1">
    <location>
        <begin position="65"/>
        <end position="74"/>
    </location>
</feature>
<name>A0A1Y2GEG3_9FUNG</name>
<dbReference type="EMBL" id="MCFF01000037">
    <property type="protein sequence ID" value="ORZ08535.1"/>
    <property type="molecule type" value="Genomic_DNA"/>
</dbReference>
<comment type="caution">
    <text evidence="2">The sequence shown here is derived from an EMBL/GenBank/DDBJ whole genome shotgun (WGS) entry which is preliminary data.</text>
</comment>
<sequence length="247" mass="25712">MAVSVSIADGPTVAIVDSGPSSPFVGLCAKSECACSGIREIIPEEEAEETEEDVGGDKLGANHGEDDESAENDPQDQHPRAVKHYVGEYSLYSNGALSPDCEGESGEMARVHKVVGSGENMTRAAVVVAVGSSLLSWVVLSDDTTAVAWSAGCVLEPVWCSETGAVRLLLKSVSSPAEDVDDEIPDKKIIGVEPGLDSKISWTLLKSRYMLRLRLVAAAAVGPSDMSVSLSRSSSSSSSASPSTPSL</sequence>
<evidence type="ECO:0000256" key="1">
    <source>
        <dbReference type="SAM" id="MobiDB-lite"/>
    </source>
</evidence>
<dbReference type="AlphaFoldDB" id="A0A1Y2GEG3"/>
<gene>
    <name evidence="2" type="ORF">BCR41DRAFT_373234</name>
</gene>
<dbReference type="RefSeq" id="XP_021878463.1">
    <property type="nucleotide sequence ID" value="XM_022026749.1"/>
</dbReference>